<accession>A0ABD3W1B7</accession>
<dbReference type="Gene3D" id="2.170.15.10">
    <property type="entry name" value="Proaerolysin, chain A, domain 3"/>
    <property type="match status" value="1"/>
</dbReference>
<evidence type="ECO:0000313" key="2">
    <source>
        <dbReference type="Proteomes" id="UP001634394"/>
    </source>
</evidence>
<evidence type="ECO:0000313" key="1">
    <source>
        <dbReference type="EMBL" id="KAL3867644.1"/>
    </source>
</evidence>
<reference evidence="1 2" key="1">
    <citation type="submission" date="2024-11" db="EMBL/GenBank/DDBJ databases">
        <title>Chromosome-level genome assembly of the freshwater bivalve Anodonta woodiana.</title>
        <authorList>
            <person name="Chen X."/>
        </authorList>
    </citation>
    <scope>NUCLEOTIDE SEQUENCE [LARGE SCALE GENOMIC DNA]</scope>
    <source>
        <strain evidence="1">MN2024</strain>
        <tissue evidence="1">Gills</tissue>
    </source>
</reference>
<dbReference type="Proteomes" id="UP001634394">
    <property type="component" value="Unassembled WGS sequence"/>
</dbReference>
<sequence>MPQKLLNLFELIKIWVNEFPLEKSQKWDTNEINFHDVNWNNVKRRHGPTQYFNQIKKSTNNTHVLFTAYFTNDTNQPQVYTLNTERRTKSTCNIRIERGYMIGSSLEIKLLPPNPISEANTGFKSPIVVTKADNETLEQELVWSVNNQITVPPKFKTKADLVIREEEYTSQFKTETKFEGTVHVTLRSKRDNSPIITLTGDVRHIFRADHGFRVDKTGIYFVSQGRCKFRFGIEQHVNPCKAEIKGDEPK</sequence>
<proteinExistence type="predicted"/>
<keyword evidence="2" id="KW-1185">Reference proteome</keyword>
<dbReference type="AlphaFoldDB" id="A0ABD3W1B7"/>
<gene>
    <name evidence="1" type="ORF">ACJMK2_040518</name>
</gene>
<dbReference type="InterPro" id="IPR004991">
    <property type="entry name" value="Aerolysin-like"/>
</dbReference>
<dbReference type="CDD" id="cd20237">
    <property type="entry name" value="PFM_LIN24-like"/>
    <property type="match status" value="1"/>
</dbReference>
<comment type="caution">
    <text evidence="1">The sequence shown here is derived from an EMBL/GenBank/DDBJ whole genome shotgun (WGS) entry which is preliminary data.</text>
</comment>
<dbReference type="PANTHER" id="PTHR39369:SF6">
    <property type="entry name" value="LIN-24 (TWENTY-FOUR) LIKE"/>
    <property type="match status" value="1"/>
</dbReference>
<dbReference type="SUPFAM" id="SSF56973">
    <property type="entry name" value="Aerolisin/ETX pore-forming domain"/>
    <property type="match status" value="1"/>
</dbReference>
<dbReference type="EMBL" id="JBJQND010000008">
    <property type="protein sequence ID" value="KAL3867644.1"/>
    <property type="molecule type" value="Genomic_DNA"/>
</dbReference>
<protein>
    <submittedName>
        <fullName evidence="1">Uncharacterized protein</fullName>
    </submittedName>
</protein>
<organism evidence="1 2">
    <name type="scientific">Sinanodonta woodiana</name>
    <name type="common">Chinese pond mussel</name>
    <name type="synonym">Anodonta woodiana</name>
    <dbReference type="NCBI Taxonomy" id="1069815"/>
    <lineage>
        <taxon>Eukaryota</taxon>
        <taxon>Metazoa</taxon>
        <taxon>Spiralia</taxon>
        <taxon>Lophotrochozoa</taxon>
        <taxon>Mollusca</taxon>
        <taxon>Bivalvia</taxon>
        <taxon>Autobranchia</taxon>
        <taxon>Heteroconchia</taxon>
        <taxon>Palaeoheterodonta</taxon>
        <taxon>Unionida</taxon>
        <taxon>Unionoidea</taxon>
        <taxon>Unionidae</taxon>
        <taxon>Unioninae</taxon>
        <taxon>Sinanodonta</taxon>
    </lineage>
</organism>
<dbReference type="PANTHER" id="PTHR39369">
    <property type="entry name" value="LIN-24 (TWENTY-FOUR) LIKE"/>
    <property type="match status" value="1"/>
</dbReference>
<dbReference type="Pfam" id="PF03318">
    <property type="entry name" value="ETX_MTX2"/>
    <property type="match status" value="1"/>
</dbReference>
<name>A0ABD3W1B7_SINWO</name>